<dbReference type="AlphaFoldDB" id="A0A1H7TS13"/>
<protein>
    <recommendedName>
        <fullName evidence="3">PIN domain-containing protein</fullName>
    </recommendedName>
</protein>
<dbReference type="RefSeq" id="WP_074796095.1">
    <property type="nucleotide sequence ID" value="NZ_FOAD01000010.1"/>
</dbReference>
<proteinExistence type="predicted"/>
<dbReference type="InterPro" id="IPR058700">
    <property type="entry name" value="PIN_com-containing_halobact"/>
</dbReference>
<accession>A0A1H7TS13</accession>
<name>A0A1H7TS13_HALLR</name>
<reference evidence="1 2" key="1">
    <citation type="submission" date="2016-10" db="EMBL/GenBank/DDBJ databases">
        <authorList>
            <person name="de Groot N.N."/>
        </authorList>
    </citation>
    <scope>NUCLEOTIDE SEQUENCE [LARGE SCALE GENOMIC DNA]</scope>
    <source>
        <strain evidence="1 2">CDM_5</strain>
    </source>
</reference>
<organism evidence="1 2">
    <name type="scientific">Haloferax larsenii</name>
    <dbReference type="NCBI Taxonomy" id="302484"/>
    <lineage>
        <taxon>Archaea</taxon>
        <taxon>Methanobacteriati</taxon>
        <taxon>Methanobacteriota</taxon>
        <taxon>Stenosarchaea group</taxon>
        <taxon>Halobacteria</taxon>
        <taxon>Halobacteriales</taxon>
        <taxon>Haloferacaceae</taxon>
        <taxon>Haloferax</taxon>
    </lineage>
</organism>
<evidence type="ECO:0008006" key="3">
    <source>
        <dbReference type="Google" id="ProtNLM"/>
    </source>
</evidence>
<dbReference type="EMBL" id="FOAD01000010">
    <property type="protein sequence ID" value="SEL87640.1"/>
    <property type="molecule type" value="Genomic_DNA"/>
</dbReference>
<gene>
    <name evidence="1" type="ORF">SAMN04488691_11036</name>
</gene>
<dbReference type="Proteomes" id="UP000183894">
    <property type="component" value="Unassembled WGS sequence"/>
</dbReference>
<evidence type="ECO:0000313" key="2">
    <source>
        <dbReference type="Proteomes" id="UP000183894"/>
    </source>
</evidence>
<dbReference type="Pfam" id="PF26499">
    <property type="entry name" value="PIN_13"/>
    <property type="match status" value="1"/>
</dbReference>
<dbReference type="OrthoDB" id="300048at2157"/>
<evidence type="ECO:0000313" key="1">
    <source>
        <dbReference type="EMBL" id="SEL87640.1"/>
    </source>
</evidence>
<sequence length="202" mass="22624">MGSDEIRHPVLVDTDALISVANTSLWPTVVGNLNLTTTNVCIHELKRHTRDKSEYSPDGSRQKWIYDGSVAALEPFEDTSNTAFTTINSVPRPHGPDAGEQSLEQELEQHPESYTFVVLMDQRGRESINRVFEERDQYGVAVAPSYLLYLLHKNGNCSKQEFCEACGELLEGEGWTSYSAIQAIWQEIPIDCSSYLDGNLLP</sequence>